<evidence type="ECO:0000256" key="1">
    <source>
        <dbReference type="ARBA" id="ARBA00023015"/>
    </source>
</evidence>
<dbReference type="PRINTS" id="PR00598">
    <property type="entry name" value="HTHMARR"/>
</dbReference>
<keyword evidence="2" id="KW-0238">DNA-binding</keyword>
<dbReference type="InterPro" id="IPR036388">
    <property type="entry name" value="WH-like_DNA-bd_sf"/>
</dbReference>
<evidence type="ECO:0000313" key="6">
    <source>
        <dbReference type="Proteomes" id="UP001199919"/>
    </source>
</evidence>
<dbReference type="PROSITE" id="PS01117">
    <property type="entry name" value="HTH_MARR_1"/>
    <property type="match status" value="1"/>
</dbReference>
<dbReference type="RefSeq" id="WP_232177836.1">
    <property type="nucleotide sequence ID" value="NZ_JAJPWV010000003.1"/>
</dbReference>
<reference evidence="5 6" key="1">
    <citation type="submission" date="2021-12" db="EMBL/GenBank/DDBJ databases">
        <title>Mucilaginibacter roseus genome.</title>
        <authorList>
            <person name="Ferreira J.R."/>
            <person name="Newman J.D."/>
        </authorList>
    </citation>
    <scope>NUCLEOTIDE SEQUENCE [LARGE SCALE GENOMIC DNA]</scope>
    <source>
        <strain evidence="5 6">LMG 28454</strain>
    </source>
</reference>
<evidence type="ECO:0000256" key="3">
    <source>
        <dbReference type="ARBA" id="ARBA00023163"/>
    </source>
</evidence>
<evidence type="ECO:0000313" key="5">
    <source>
        <dbReference type="EMBL" id="MCD8741330.1"/>
    </source>
</evidence>
<dbReference type="EMBL" id="JAJPWV010000003">
    <property type="protein sequence ID" value="MCD8741330.1"/>
    <property type="molecule type" value="Genomic_DNA"/>
</dbReference>
<evidence type="ECO:0000256" key="2">
    <source>
        <dbReference type="ARBA" id="ARBA00023125"/>
    </source>
</evidence>
<dbReference type="SMART" id="SM00347">
    <property type="entry name" value="HTH_MARR"/>
    <property type="match status" value="1"/>
</dbReference>
<sequence length="144" mass="16534">MDKNTRQLAAQLRETTTRLVKKLRKQSLTGEKLSLTERSTIALLDQHGQLLPSELASMEKITTQSMSQILNHLLELGYINREPSKTDKRKVIISLSDAGREVLYRVRNEREEWLYTAISDLCTTEDRASLNNALSLLKKIIEHE</sequence>
<dbReference type="Gene3D" id="1.10.287.100">
    <property type="match status" value="1"/>
</dbReference>
<name>A0ABS8U5J1_9SPHI</name>
<dbReference type="Proteomes" id="UP001199919">
    <property type="component" value="Unassembled WGS sequence"/>
</dbReference>
<dbReference type="InterPro" id="IPR052526">
    <property type="entry name" value="HTH-type_Bedaq_tolerance"/>
</dbReference>
<dbReference type="InterPro" id="IPR000835">
    <property type="entry name" value="HTH_MarR-typ"/>
</dbReference>
<keyword evidence="1" id="KW-0805">Transcription regulation</keyword>
<keyword evidence="3" id="KW-0804">Transcription</keyword>
<dbReference type="InterPro" id="IPR036390">
    <property type="entry name" value="WH_DNA-bd_sf"/>
</dbReference>
<dbReference type="InterPro" id="IPR023187">
    <property type="entry name" value="Tscrpt_reg_MarR-type_CS"/>
</dbReference>
<organism evidence="5 6">
    <name type="scientific">Mucilaginibacter roseus</name>
    <dbReference type="NCBI Taxonomy" id="1528868"/>
    <lineage>
        <taxon>Bacteria</taxon>
        <taxon>Pseudomonadati</taxon>
        <taxon>Bacteroidota</taxon>
        <taxon>Sphingobacteriia</taxon>
        <taxon>Sphingobacteriales</taxon>
        <taxon>Sphingobacteriaceae</taxon>
        <taxon>Mucilaginibacter</taxon>
    </lineage>
</organism>
<gene>
    <name evidence="5" type="ORF">LT679_12010</name>
</gene>
<dbReference type="PROSITE" id="PS50995">
    <property type="entry name" value="HTH_MARR_2"/>
    <property type="match status" value="1"/>
</dbReference>
<feature type="domain" description="HTH marR-type" evidence="4">
    <location>
        <begin position="5"/>
        <end position="142"/>
    </location>
</feature>
<keyword evidence="6" id="KW-1185">Reference proteome</keyword>
<protein>
    <submittedName>
        <fullName evidence="5">MarR family transcriptional regulator</fullName>
    </submittedName>
</protein>
<comment type="caution">
    <text evidence="5">The sequence shown here is derived from an EMBL/GenBank/DDBJ whole genome shotgun (WGS) entry which is preliminary data.</text>
</comment>
<accession>A0ABS8U5J1</accession>
<dbReference type="Pfam" id="PF01047">
    <property type="entry name" value="MarR"/>
    <property type="match status" value="1"/>
</dbReference>
<dbReference type="Gene3D" id="1.10.10.10">
    <property type="entry name" value="Winged helix-like DNA-binding domain superfamily/Winged helix DNA-binding domain"/>
    <property type="match status" value="1"/>
</dbReference>
<dbReference type="SUPFAM" id="SSF46785">
    <property type="entry name" value="Winged helix' DNA-binding domain"/>
    <property type="match status" value="1"/>
</dbReference>
<proteinExistence type="predicted"/>
<evidence type="ECO:0000259" key="4">
    <source>
        <dbReference type="PROSITE" id="PS50995"/>
    </source>
</evidence>
<dbReference type="PANTHER" id="PTHR39515">
    <property type="entry name" value="CONSERVED PROTEIN"/>
    <property type="match status" value="1"/>
</dbReference>
<dbReference type="PANTHER" id="PTHR39515:SF2">
    <property type="entry name" value="HTH-TYPE TRANSCRIPTIONAL REGULATOR RV0880"/>
    <property type="match status" value="1"/>
</dbReference>